<keyword evidence="8 16" id="KW-0067">ATP-binding</keyword>
<dbReference type="GO" id="GO:0005737">
    <property type="term" value="C:cytoplasm"/>
    <property type="evidence" value="ECO:0007669"/>
    <property type="project" value="UniProtKB-SubCell"/>
</dbReference>
<keyword evidence="6 16" id="KW-0547">Nucleotide-binding</keyword>
<evidence type="ECO:0000256" key="9">
    <source>
        <dbReference type="ARBA" id="ARBA00023137"/>
    </source>
</evidence>
<dbReference type="GO" id="GO:0004713">
    <property type="term" value="F:protein tyrosine kinase activity"/>
    <property type="evidence" value="ECO:0007669"/>
    <property type="project" value="UniProtKB-KW"/>
</dbReference>
<protein>
    <recommendedName>
        <fullName evidence="10">Dual serine/threonine and tyrosine protein kinase</fullName>
        <ecNumber evidence="2">2.7.12.1</ecNumber>
    </recommendedName>
    <alternativeName>
        <fullName evidence="12">Dusty protein kinase</fullName>
    </alternativeName>
    <alternativeName>
        <fullName evidence="11">Receptor-interacting serine/threonine-protein kinase 5</fullName>
    </alternativeName>
</protein>
<evidence type="ECO:0000256" key="10">
    <source>
        <dbReference type="ARBA" id="ARBA00040421"/>
    </source>
</evidence>
<feature type="domain" description="Protein kinase" evidence="17">
    <location>
        <begin position="580"/>
        <end position="834"/>
    </location>
</feature>
<dbReference type="InterPro" id="IPR008271">
    <property type="entry name" value="Ser/Thr_kinase_AS"/>
</dbReference>
<evidence type="ECO:0000256" key="16">
    <source>
        <dbReference type="PROSITE-ProRule" id="PRU10141"/>
    </source>
</evidence>
<dbReference type="AlphaFoldDB" id="A0A8S1DTI7"/>
<keyword evidence="19" id="KW-1185">Reference proteome</keyword>
<dbReference type="OrthoDB" id="122279at2759"/>
<evidence type="ECO:0000256" key="14">
    <source>
        <dbReference type="ARBA" id="ARBA00049308"/>
    </source>
</evidence>
<evidence type="ECO:0000256" key="15">
    <source>
        <dbReference type="ARBA" id="ARBA00051680"/>
    </source>
</evidence>
<evidence type="ECO:0000256" key="11">
    <source>
        <dbReference type="ARBA" id="ARBA00041268"/>
    </source>
</evidence>
<dbReference type="Gene3D" id="1.10.510.10">
    <property type="entry name" value="Transferase(Phosphotransferase) domain 1"/>
    <property type="match status" value="1"/>
</dbReference>
<dbReference type="GO" id="GO:0004674">
    <property type="term" value="F:protein serine/threonine kinase activity"/>
    <property type="evidence" value="ECO:0007669"/>
    <property type="project" value="UniProtKB-KW"/>
</dbReference>
<dbReference type="GO" id="GO:0005524">
    <property type="term" value="F:ATP binding"/>
    <property type="evidence" value="ECO:0007669"/>
    <property type="project" value="UniProtKB-UniRule"/>
</dbReference>
<accession>A0A8S1DTI7</accession>
<dbReference type="InterPro" id="IPR017441">
    <property type="entry name" value="Protein_kinase_ATP_BS"/>
</dbReference>
<dbReference type="GO" id="GO:0044344">
    <property type="term" value="P:cellular response to fibroblast growth factor stimulus"/>
    <property type="evidence" value="ECO:0007669"/>
    <property type="project" value="TreeGrafter"/>
</dbReference>
<keyword evidence="4" id="KW-0723">Serine/threonine-protein kinase</keyword>
<evidence type="ECO:0000256" key="12">
    <source>
        <dbReference type="ARBA" id="ARBA00042638"/>
    </source>
</evidence>
<keyword evidence="9" id="KW-0829">Tyrosine-protein kinase</keyword>
<evidence type="ECO:0000256" key="13">
    <source>
        <dbReference type="ARBA" id="ARBA00049003"/>
    </source>
</evidence>
<dbReference type="EMBL" id="CADEPI010000300">
    <property type="protein sequence ID" value="CAB3383224.1"/>
    <property type="molecule type" value="Genomic_DNA"/>
</dbReference>
<dbReference type="PANTHER" id="PTHR46392:SF1">
    <property type="entry name" value="DUAL SERINE_THREONINE AND TYROSINE PROTEIN KINASE"/>
    <property type="match status" value="1"/>
</dbReference>
<evidence type="ECO:0000313" key="18">
    <source>
        <dbReference type="EMBL" id="CAB3383224.1"/>
    </source>
</evidence>
<dbReference type="InterPro" id="IPR011009">
    <property type="entry name" value="Kinase-like_dom_sf"/>
</dbReference>
<dbReference type="GO" id="GO:0043066">
    <property type="term" value="P:negative regulation of apoptotic process"/>
    <property type="evidence" value="ECO:0007669"/>
    <property type="project" value="TreeGrafter"/>
</dbReference>
<name>A0A8S1DTI7_9INSE</name>
<dbReference type="InterPro" id="IPR000719">
    <property type="entry name" value="Prot_kinase_dom"/>
</dbReference>
<comment type="caution">
    <text evidence="18">The sequence shown here is derived from an EMBL/GenBank/DDBJ whole genome shotgun (WGS) entry which is preliminary data.</text>
</comment>
<dbReference type="PROSITE" id="PS00107">
    <property type="entry name" value="PROTEIN_KINASE_ATP"/>
    <property type="match status" value="1"/>
</dbReference>
<dbReference type="GO" id="GO:0004712">
    <property type="term" value="F:protein serine/threonine/tyrosine kinase activity"/>
    <property type="evidence" value="ECO:0007669"/>
    <property type="project" value="UniProtKB-EC"/>
</dbReference>
<keyword evidence="5" id="KW-0808">Transferase</keyword>
<dbReference type="PROSITE" id="PS50011">
    <property type="entry name" value="PROTEIN_KINASE_DOM"/>
    <property type="match status" value="1"/>
</dbReference>
<proteinExistence type="predicted"/>
<reference evidence="18 19" key="1">
    <citation type="submission" date="2020-04" db="EMBL/GenBank/DDBJ databases">
        <authorList>
            <person name="Alioto T."/>
            <person name="Alioto T."/>
            <person name="Gomez Garrido J."/>
        </authorList>
    </citation>
    <scope>NUCLEOTIDE SEQUENCE [LARGE SCALE GENOMIC DNA]</scope>
</reference>
<dbReference type="Proteomes" id="UP000494165">
    <property type="component" value="Unassembled WGS sequence"/>
</dbReference>
<evidence type="ECO:0000256" key="3">
    <source>
        <dbReference type="ARBA" id="ARBA00022490"/>
    </source>
</evidence>
<dbReference type="SUPFAM" id="SSF56112">
    <property type="entry name" value="Protein kinase-like (PK-like)"/>
    <property type="match status" value="1"/>
</dbReference>
<evidence type="ECO:0000256" key="1">
    <source>
        <dbReference type="ARBA" id="ARBA00004496"/>
    </source>
</evidence>
<dbReference type="GO" id="GO:0045743">
    <property type="term" value="P:positive regulation of fibroblast growth factor receptor signaling pathway"/>
    <property type="evidence" value="ECO:0007669"/>
    <property type="project" value="TreeGrafter"/>
</dbReference>
<keyword evidence="3" id="KW-0963">Cytoplasm</keyword>
<comment type="subcellular location">
    <subcellularLocation>
        <location evidence="1">Cytoplasm</location>
    </subcellularLocation>
</comment>
<dbReference type="PANTHER" id="PTHR46392">
    <property type="entry name" value="DUAL SERINE/THREONINE AND TYROSINE PROTEIN KINASE"/>
    <property type="match status" value="1"/>
</dbReference>
<keyword evidence="7" id="KW-0418">Kinase</keyword>
<evidence type="ECO:0000256" key="6">
    <source>
        <dbReference type="ARBA" id="ARBA00022741"/>
    </source>
</evidence>
<comment type="catalytic activity">
    <reaction evidence="13">
        <text>L-seryl-[protein] + ATP = O-phospho-L-seryl-[protein] + ADP + H(+)</text>
        <dbReference type="Rhea" id="RHEA:17989"/>
        <dbReference type="Rhea" id="RHEA-COMP:9863"/>
        <dbReference type="Rhea" id="RHEA-COMP:11604"/>
        <dbReference type="ChEBI" id="CHEBI:15378"/>
        <dbReference type="ChEBI" id="CHEBI:29999"/>
        <dbReference type="ChEBI" id="CHEBI:30616"/>
        <dbReference type="ChEBI" id="CHEBI:83421"/>
        <dbReference type="ChEBI" id="CHEBI:456216"/>
        <dbReference type="EC" id="2.7.12.1"/>
    </reaction>
</comment>
<evidence type="ECO:0000256" key="7">
    <source>
        <dbReference type="ARBA" id="ARBA00022777"/>
    </source>
</evidence>
<dbReference type="SMART" id="SM00220">
    <property type="entry name" value="S_TKc"/>
    <property type="match status" value="1"/>
</dbReference>
<evidence type="ECO:0000256" key="4">
    <source>
        <dbReference type="ARBA" id="ARBA00022527"/>
    </source>
</evidence>
<dbReference type="Pfam" id="PF00069">
    <property type="entry name" value="Pkinase"/>
    <property type="match status" value="1"/>
</dbReference>
<evidence type="ECO:0000313" key="19">
    <source>
        <dbReference type="Proteomes" id="UP000494165"/>
    </source>
</evidence>
<comment type="catalytic activity">
    <reaction evidence="15">
        <text>L-tyrosyl-[protein] + ATP = O-phospho-L-tyrosyl-[protein] + ADP + H(+)</text>
        <dbReference type="Rhea" id="RHEA:10596"/>
        <dbReference type="Rhea" id="RHEA-COMP:10136"/>
        <dbReference type="Rhea" id="RHEA-COMP:20101"/>
        <dbReference type="ChEBI" id="CHEBI:15378"/>
        <dbReference type="ChEBI" id="CHEBI:30616"/>
        <dbReference type="ChEBI" id="CHEBI:46858"/>
        <dbReference type="ChEBI" id="CHEBI:61978"/>
        <dbReference type="ChEBI" id="CHEBI:456216"/>
        <dbReference type="EC" id="2.7.12.1"/>
    </reaction>
</comment>
<evidence type="ECO:0000256" key="5">
    <source>
        <dbReference type="ARBA" id="ARBA00022679"/>
    </source>
</evidence>
<dbReference type="InterPro" id="IPR051302">
    <property type="entry name" value="Dual_SerThr-Tyr_Kinase"/>
</dbReference>
<comment type="catalytic activity">
    <reaction evidence="14">
        <text>L-threonyl-[protein] + ATP = O-phospho-L-threonyl-[protein] + ADP + H(+)</text>
        <dbReference type="Rhea" id="RHEA:46608"/>
        <dbReference type="Rhea" id="RHEA-COMP:11060"/>
        <dbReference type="Rhea" id="RHEA-COMP:11605"/>
        <dbReference type="ChEBI" id="CHEBI:15378"/>
        <dbReference type="ChEBI" id="CHEBI:30013"/>
        <dbReference type="ChEBI" id="CHEBI:30616"/>
        <dbReference type="ChEBI" id="CHEBI:61977"/>
        <dbReference type="ChEBI" id="CHEBI:456216"/>
        <dbReference type="EC" id="2.7.12.1"/>
    </reaction>
</comment>
<evidence type="ECO:0000256" key="8">
    <source>
        <dbReference type="ARBA" id="ARBA00022840"/>
    </source>
</evidence>
<feature type="binding site" evidence="16">
    <location>
        <position position="609"/>
    </location>
    <ligand>
        <name>ATP</name>
        <dbReference type="ChEBI" id="CHEBI:30616"/>
    </ligand>
</feature>
<dbReference type="GO" id="GO:0070374">
    <property type="term" value="P:positive regulation of ERK1 and ERK2 cascade"/>
    <property type="evidence" value="ECO:0007669"/>
    <property type="project" value="TreeGrafter"/>
</dbReference>
<evidence type="ECO:0000259" key="17">
    <source>
        <dbReference type="PROSITE" id="PS50011"/>
    </source>
</evidence>
<organism evidence="18 19">
    <name type="scientific">Cloeon dipterum</name>
    <dbReference type="NCBI Taxonomy" id="197152"/>
    <lineage>
        <taxon>Eukaryota</taxon>
        <taxon>Metazoa</taxon>
        <taxon>Ecdysozoa</taxon>
        <taxon>Arthropoda</taxon>
        <taxon>Hexapoda</taxon>
        <taxon>Insecta</taxon>
        <taxon>Pterygota</taxon>
        <taxon>Palaeoptera</taxon>
        <taxon>Ephemeroptera</taxon>
        <taxon>Pisciforma</taxon>
        <taxon>Baetidae</taxon>
        <taxon>Cloeon</taxon>
    </lineage>
</organism>
<evidence type="ECO:0000256" key="2">
    <source>
        <dbReference type="ARBA" id="ARBA00013203"/>
    </source>
</evidence>
<sequence>MIRWSFYSLLMQYLRSCKNICNFEGIAREPVHFVVKTTGSTYNCDYELPLKSACTMSNKVLSCFKRYLRNNYDLRRILRETRQLLEDIAAPSILPGEKADLLEKIQRVDDVLRKFTAIIAVGPDCFDVLKSIFGSDRIELENKDVFLRIVNSNSVYPPIDLLTKMAIRDEVEIKEVQLSHSLLKDGLQVLVSSKWSNIQMDSVLPITLYGVNSEELSPEALSDLVQLKSDWPELPLCLVCMQKDTMDRIDQQLKSIEFGPVSLVNDQSGFNAFVKSCLQNHLVSACLHLTEVQSTCIRSFILSAFDMARELQITPKRLQYVQEKESELHQSLMRVASDKQEEITELIERTLQELRETLLDKASECETSINVAGNSEGLLAVEAATKEVQQMVLSKLSSAVASQLASTVCCLQDSYVGTLQRCLEGLEKHCLDTEEGHIRATDALRQSLSAAYSVEISACPSSPFTSMFEWFRNLMKGFPVPWTSPPTIDSGWRRKVAADILDQLSASKLARGICSQFRFKIRTSHEAFQKALSSLENRICGKLERTEEQRVAIRKQHAPQLARLLLETTSMSDLVRYGMPRLGREIGRGQYGVVFTCDPWGGFSSCAVKSVVPPDDKHWNDLAMEFYYTRTLPEHRRIVRVRGSVIDCGYGGGCSPAVLLMMDRMCKDLYYGLQSGMSWLARLQVAVDVAEGVRFLHAQGLVHRDIKLKNVLLDGEDRAKLTDLGFCIPEAMMSGSIVGTPIHMAPELLSGHYDSSVDVYALGILFWYLCTGKVKMPLAFDQIGNKEQLWKNVQSGLRPEKQPHFDEQCWRLMEQCWSAEPSQRPLLGFVQPQLEAIMERFQNSDSSTSDSGVGGRESTVSEDSFVLLHSPSFENLAPTTNAS</sequence>
<gene>
    <name evidence="18" type="ORF">CLODIP_2_CD15250</name>
</gene>
<dbReference type="EC" id="2.7.12.1" evidence="2"/>
<dbReference type="PROSITE" id="PS00108">
    <property type="entry name" value="PROTEIN_KINASE_ST"/>
    <property type="match status" value="1"/>
</dbReference>